<organism evidence="2 3">
    <name type="scientific">Rhizophagus clarus</name>
    <dbReference type="NCBI Taxonomy" id="94130"/>
    <lineage>
        <taxon>Eukaryota</taxon>
        <taxon>Fungi</taxon>
        <taxon>Fungi incertae sedis</taxon>
        <taxon>Mucoromycota</taxon>
        <taxon>Glomeromycotina</taxon>
        <taxon>Glomeromycetes</taxon>
        <taxon>Glomerales</taxon>
        <taxon>Glomeraceae</taxon>
        <taxon>Rhizophagus</taxon>
    </lineage>
</organism>
<gene>
    <name evidence="2" type="ORF">RCL2_001974600</name>
</gene>
<dbReference type="OrthoDB" id="2427981at2759"/>
<dbReference type="EMBL" id="BLAL01000218">
    <property type="protein sequence ID" value="GES92986.1"/>
    <property type="molecule type" value="Genomic_DNA"/>
</dbReference>
<proteinExistence type="predicted"/>
<evidence type="ECO:0000313" key="3">
    <source>
        <dbReference type="Proteomes" id="UP000615446"/>
    </source>
</evidence>
<evidence type="ECO:0000256" key="1">
    <source>
        <dbReference type="SAM" id="Coils"/>
    </source>
</evidence>
<dbReference type="Proteomes" id="UP000615446">
    <property type="component" value="Unassembled WGS sequence"/>
</dbReference>
<reference evidence="2" key="1">
    <citation type="submission" date="2019-10" db="EMBL/GenBank/DDBJ databases">
        <title>Conservation and host-specific expression of non-tandemly repeated heterogenous ribosome RNA gene in arbuscular mycorrhizal fungi.</title>
        <authorList>
            <person name="Maeda T."/>
            <person name="Kobayashi Y."/>
            <person name="Nakagawa T."/>
            <person name="Ezawa T."/>
            <person name="Yamaguchi K."/>
            <person name="Bino T."/>
            <person name="Nishimoto Y."/>
            <person name="Shigenobu S."/>
            <person name="Kawaguchi M."/>
        </authorList>
    </citation>
    <scope>NUCLEOTIDE SEQUENCE</scope>
    <source>
        <strain evidence="2">HR1</strain>
    </source>
</reference>
<accession>A0A8H3LVQ4</accession>
<feature type="coiled-coil region" evidence="1">
    <location>
        <begin position="92"/>
        <end position="159"/>
    </location>
</feature>
<keyword evidence="1" id="KW-0175">Coiled coil</keyword>
<protein>
    <submittedName>
        <fullName evidence="2">Uncharacterized protein</fullName>
    </submittedName>
</protein>
<evidence type="ECO:0000313" key="2">
    <source>
        <dbReference type="EMBL" id="GES92986.1"/>
    </source>
</evidence>
<comment type="caution">
    <text evidence="2">The sequence shown here is derived from an EMBL/GenBank/DDBJ whole genome shotgun (WGS) entry which is preliminary data.</text>
</comment>
<name>A0A8H3LVQ4_9GLOM</name>
<dbReference type="AlphaFoldDB" id="A0A8H3LVQ4"/>
<sequence>MYRFIHKPYFPPSRQLILTFVIKAGVSGKLRYSSATKDTYQLSDDLNKILEECVYKETRPVLKLLREFERKTFLLEVEIRERDHKFEIEKQEREHKIQIEKQKSEIEKQEREHKIQIEKQKNEIEKQEKKCNTEIEKQMRKHETEIEKQKRKHETEIMEKTIEIITNKMNHKFEIADKERNHKLFAINTGYLILEFLNLKGDLHLKGVFEQWESFRLVGLKGDQRTKWSNYLDEHKVVLDIFRNFWPNPDEIDANNVVTEIENFYKWLHERFHNKRTTGFYVVWSQSTLTPVQNKIAEYMCKDLHIGYQNY</sequence>